<evidence type="ECO:0000259" key="6">
    <source>
        <dbReference type="Pfam" id="PF25893"/>
    </source>
</evidence>
<dbReference type="InterPro" id="IPR006143">
    <property type="entry name" value="RND_pump_MFP"/>
</dbReference>
<name>A0A2A2GE28_9BACT</name>
<evidence type="ECO:0000313" key="7">
    <source>
        <dbReference type="EMBL" id="PAU95244.1"/>
    </source>
</evidence>
<dbReference type="EMBL" id="NSKE01000002">
    <property type="protein sequence ID" value="PAU95244.1"/>
    <property type="molecule type" value="Genomic_DNA"/>
</dbReference>
<comment type="similarity">
    <text evidence="2">Belongs to the membrane fusion protein (MFP) (TC 8.A.1) family.</text>
</comment>
<dbReference type="Proteomes" id="UP000218831">
    <property type="component" value="Unassembled WGS sequence"/>
</dbReference>
<proteinExistence type="inferred from homology"/>
<dbReference type="InterPro" id="IPR050465">
    <property type="entry name" value="UPF0194_transport"/>
</dbReference>
<dbReference type="NCBIfam" id="TIGR01730">
    <property type="entry name" value="RND_mfp"/>
    <property type="match status" value="1"/>
</dbReference>
<dbReference type="PANTHER" id="PTHR32347:SF23">
    <property type="entry name" value="BLL5650 PROTEIN"/>
    <property type="match status" value="1"/>
</dbReference>
<feature type="transmembrane region" description="Helical" evidence="5">
    <location>
        <begin position="28"/>
        <end position="48"/>
    </location>
</feature>
<evidence type="ECO:0000256" key="4">
    <source>
        <dbReference type="SAM" id="Coils"/>
    </source>
</evidence>
<comment type="subcellular location">
    <subcellularLocation>
        <location evidence="1">Cell envelope</location>
    </subcellularLocation>
</comment>
<gene>
    <name evidence="7" type="ORF">CK503_03335</name>
</gene>
<dbReference type="SUPFAM" id="SSF111369">
    <property type="entry name" value="HlyD-like secretion proteins"/>
    <property type="match status" value="1"/>
</dbReference>
<dbReference type="Gene3D" id="2.40.30.170">
    <property type="match status" value="1"/>
</dbReference>
<evidence type="ECO:0000313" key="8">
    <source>
        <dbReference type="Proteomes" id="UP000218831"/>
    </source>
</evidence>
<dbReference type="Pfam" id="PF25893">
    <property type="entry name" value="HH_CzcB"/>
    <property type="match status" value="1"/>
</dbReference>
<dbReference type="AlphaFoldDB" id="A0A2A2GE28"/>
<reference evidence="7 8" key="1">
    <citation type="submission" date="2017-08" db="EMBL/GenBank/DDBJ databases">
        <title>Aliifodinibius alkalisoli sp. nov., isolated from saline alkaline soil.</title>
        <authorList>
            <person name="Liu D."/>
            <person name="Zhang G."/>
        </authorList>
    </citation>
    <scope>NUCLEOTIDE SEQUENCE [LARGE SCALE GENOMIC DNA]</scope>
    <source>
        <strain evidence="7 8">WN023</strain>
    </source>
</reference>
<dbReference type="OrthoDB" id="1957187at2"/>
<organism evidence="7 8">
    <name type="scientific">Fodinibius salipaludis</name>
    <dbReference type="NCBI Taxonomy" id="2032627"/>
    <lineage>
        <taxon>Bacteria</taxon>
        <taxon>Pseudomonadati</taxon>
        <taxon>Balneolota</taxon>
        <taxon>Balneolia</taxon>
        <taxon>Balneolales</taxon>
        <taxon>Balneolaceae</taxon>
        <taxon>Fodinibius</taxon>
    </lineage>
</organism>
<dbReference type="RefSeq" id="WP_095605370.1">
    <property type="nucleotide sequence ID" value="NZ_NSKE01000002.1"/>
</dbReference>
<dbReference type="GO" id="GO:0022857">
    <property type="term" value="F:transmembrane transporter activity"/>
    <property type="evidence" value="ECO:0007669"/>
    <property type="project" value="InterPro"/>
</dbReference>
<evidence type="ECO:0000256" key="3">
    <source>
        <dbReference type="ARBA" id="ARBA00023054"/>
    </source>
</evidence>
<keyword evidence="3 4" id="KW-0175">Coiled coil</keyword>
<keyword evidence="8" id="KW-1185">Reference proteome</keyword>
<feature type="domain" description="CzcB-like alpha-helical hairpin" evidence="6">
    <location>
        <begin position="154"/>
        <end position="204"/>
    </location>
</feature>
<keyword evidence="5" id="KW-0472">Membrane</keyword>
<dbReference type="GO" id="GO:0016020">
    <property type="term" value="C:membrane"/>
    <property type="evidence" value="ECO:0007669"/>
    <property type="project" value="InterPro"/>
</dbReference>
<sequence>MATENDSRISSEGMDKKIEKSSWGKKQLGMIITGVVILSAFVYSFGFMDARSSLNVDRATINISAVQQEPFQEFIQVTGTVQPIQTMYLDAVEGGVVDDIYEEFGAMVEQGDTIVVLSNSDLRLNVLQQTSAIYDQINQTRNSRLNIEQNTLSLKERLAQAENQLEITKSNFEREKKLYEQNLIAEQQFLETQENYDYQQKRYDLIYESFKQDSIKSSQQLRQIDQSLERMWTSLEAVQNILDRLVVMAPISGQLSTIELNPGQSISSSERIGQVDILDNYKVRVQIDEYHLSRVTTGLKGTFDYNGNTHQLEITKVYPVVENGQFKVDMEFTEQVPGDLTRGQTLRIQLMLGESGSTLVLDRGGFYQKTGGNWVYKITEDGDKAVRHDIRLGRQNPNYFEVLSGLDEGDRVITSNYGSFGENEVLNLE</sequence>
<keyword evidence="5" id="KW-0812">Transmembrane</keyword>
<keyword evidence="5" id="KW-1133">Transmembrane helix</keyword>
<accession>A0A2A2GE28</accession>
<dbReference type="InterPro" id="IPR058648">
    <property type="entry name" value="HH_CzcB-like"/>
</dbReference>
<comment type="caution">
    <text evidence="7">The sequence shown here is derived from an EMBL/GenBank/DDBJ whole genome shotgun (WGS) entry which is preliminary data.</text>
</comment>
<dbReference type="PANTHER" id="PTHR32347">
    <property type="entry name" value="EFFLUX SYSTEM COMPONENT YKNX-RELATED"/>
    <property type="match status" value="1"/>
</dbReference>
<evidence type="ECO:0000256" key="2">
    <source>
        <dbReference type="ARBA" id="ARBA00009477"/>
    </source>
</evidence>
<evidence type="ECO:0000256" key="1">
    <source>
        <dbReference type="ARBA" id="ARBA00004196"/>
    </source>
</evidence>
<evidence type="ECO:0000256" key="5">
    <source>
        <dbReference type="SAM" id="Phobius"/>
    </source>
</evidence>
<protein>
    <submittedName>
        <fullName evidence="7">Efflux transporter periplasmic adaptor subunit</fullName>
    </submittedName>
</protein>
<feature type="coiled-coil region" evidence="4">
    <location>
        <begin position="144"/>
        <end position="182"/>
    </location>
</feature>
<dbReference type="GO" id="GO:0030313">
    <property type="term" value="C:cell envelope"/>
    <property type="evidence" value="ECO:0007669"/>
    <property type="project" value="UniProtKB-SubCell"/>
</dbReference>
<dbReference type="Gene3D" id="2.40.420.20">
    <property type="match status" value="1"/>
</dbReference>
<dbReference type="Gene3D" id="2.40.50.100">
    <property type="match status" value="1"/>
</dbReference>
<dbReference type="Gene3D" id="1.10.287.470">
    <property type="entry name" value="Helix hairpin bin"/>
    <property type="match status" value="1"/>
</dbReference>